<feature type="region of interest" description="Disordered" evidence="2">
    <location>
        <begin position="567"/>
        <end position="586"/>
    </location>
</feature>
<accession>A0AAD3DYS0</accession>
<feature type="region of interest" description="Disordered" evidence="2">
    <location>
        <begin position="217"/>
        <end position="242"/>
    </location>
</feature>
<organism evidence="3 4">
    <name type="scientific">Astrephomene gubernaculifera</name>
    <dbReference type="NCBI Taxonomy" id="47775"/>
    <lineage>
        <taxon>Eukaryota</taxon>
        <taxon>Viridiplantae</taxon>
        <taxon>Chlorophyta</taxon>
        <taxon>core chlorophytes</taxon>
        <taxon>Chlorophyceae</taxon>
        <taxon>CS clade</taxon>
        <taxon>Chlamydomonadales</taxon>
        <taxon>Astrephomenaceae</taxon>
        <taxon>Astrephomene</taxon>
    </lineage>
</organism>
<comment type="caution">
    <text evidence="3">The sequence shown here is derived from an EMBL/GenBank/DDBJ whole genome shotgun (WGS) entry which is preliminary data.</text>
</comment>
<feature type="compositionally biased region" description="Low complexity" evidence="2">
    <location>
        <begin position="655"/>
        <end position="669"/>
    </location>
</feature>
<feature type="non-terminal residue" evidence="3">
    <location>
        <position position="1"/>
    </location>
</feature>
<evidence type="ECO:0000256" key="2">
    <source>
        <dbReference type="SAM" id="MobiDB-lite"/>
    </source>
</evidence>
<feature type="region of interest" description="Disordered" evidence="2">
    <location>
        <begin position="157"/>
        <end position="176"/>
    </location>
</feature>
<evidence type="ECO:0000313" key="4">
    <source>
        <dbReference type="Proteomes" id="UP001054857"/>
    </source>
</evidence>
<evidence type="ECO:0000313" key="3">
    <source>
        <dbReference type="EMBL" id="GFR50505.1"/>
    </source>
</evidence>
<dbReference type="Proteomes" id="UP001054857">
    <property type="component" value="Unassembled WGS sequence"/>
</dbReference>
<dbReference type="AlphaFoldDB" id="A0AAD3DYS0"/>
<evidence type="ECO:0000256" key="1">
    <source>
        <dbReference type="ARBA" id="ARBA00022448"/>
    </source>
</evidence>
<dbReference type="InterPro" id="IPR051107">
    <property type="entry name" value="Auxin_Efflux_Carrier"/>
</dbReference>
<keyword evidence="1" id="KW-0813">Transport</keyword>
<feature type="compositionally biased region" description="Polar residues" evidence="2">
    <location>
        <begin position="233"/>
        <end position="242"/>
    </location>
</feature>
<feature type="compositionally biased region" description="Low complexity" evidence="2">
    <location>
        <begin position="404"/>
        <end position="426"/>
    </location>
</feature>
<keyword evidence="4" id="KW-1185">Reference proteome</keyword>
<protein>
    <submittedName>
        <fullName evidence="3">Uncharacterized protein</fullName>
    </submittedName>
</protein>
<gene>
    <name evidence="3" type="ORF">Agub_g12770</name>
</gene>
<proteinExistence type="predicted"/>
<dbReference type="EMBL" id="BMAR01000038">
    <property type="protein sequence ID" value="GFR50505.1"/>
    <property type="molecule type" value="Genomic_DNA"/>
</dbReference>
<feature type="region of interest" description="Disordered" evidence="2">
    <location>
        <begin position="128"/>
        <end position="149"/>
    </location>
</feature>
<reference evidence="3 4" key="1">
    <citation type="journal article" date="2021" name="Sci. Rep.">
        <title>Genome sequencing of the multicellular alga Astrephomene provides insights into convergent evolution of germ-soma differentiation.</title>
        <authorList>
            <person name="Yamashita S."/>
            <person name="Yamamoto K."/>
            <person name="Matsuzaki R."/>
            <person name="Suzuki S."/>
            <person name="Yamaguchi H."/>
            <person name="Hirooka S."/>
            <person name="Minakuchi Y."/>
            <person name="Miyagishima S."/>
            <person name="Kawachi M."/>
            <person name="Toyoda A."/>
            <person name="Nozaki H."/>
        </authorList>
    </citation>
    <scope>NUCLEOTIDE SEQUENCE [LARGE SCALE GENOMIC DNA]</scope>
    <source>
        <strain evidence="3 4">NIES-4017</strain>
    </source>
</reference>
<feature type="region of interest" description="Disordered" evidence="2">
    <location>
        <begin position="647"/>
        <end position="680"/>
    </location>
</feature>
<feature type="compositionally biased region" description="Pro residues" evidence="2">
    <location>
        <begin position="670"/>
        <end position="680"/>
    </location>
</feature>
<feature type="non-terminal residue" evidence="3">
    <location>
        <position position="680"/>
    </location>
</feature>
<name>A0AAD3DYS0_9CHLO</name>
<dbReference type="PANTHER" id="PTHR31752">
    <property type="entry name" value="AUXIN EFFLUX CARRIER COMPONENT 1B-RELATED"/>
    <property type="match status" value="1"/>
</dbReference>
<feature type="region of interest" description="Disordered" evidence="2">
    <location>
        <begin position="389"/>
        <end position="426"/>
    </location>
</feature>
<dbReference type="PANTHER" id="PTHR31752:SF18">
    <property type="entry name" value="AUXIN EFFLUX CARRIER COMPONENT 1"/>
    <property type="match status" value="1"/>
</dbReference>
<sequence>LRAAFPSLMIYLLGIKVDLKDTEAWKSLGSYVLWVALVQAGITCWAWLSRGHNTGRAAVINLVLTANNTVIVGLPVMQATFPDAGARLSLLSAFVLFLQVIPYSITAFEIDKWVTQQQAVEAEAAEVQKEVLTEEEEDPDSQQQQPLSGPTALELSERRQGVGGSAKAADVSGYNGDGKCGDDGGGGCGGKGRCITAAGEDNDGGAGGGIGGVGVGAGGGSGRSGSGTPTGSDVSSRTSSKGCTAKVPEGTCAAAAAEGAPVSAPLPLIAAAVAPEEEVLLPPPPPPPPLPLPPAPGSVTLAHLDRAASCGAAAVAAAVDVGAGAGAAAAAATPAAGGCDSAGAMDDEAARGTVVAATNPASTASRGGGVVSPFTVAAAAVANPAASVTERSGHCGSPADGCEATHATATSSTTPPETTPSPQQCDLTSAATNGTAATAVVHSVTAYRTSSSPVPGVEAHIAPPAAMVRQGMRFRGQNEALMYRKAAAAAAVASAAANASGGGGGSRSGSVKGGTVAVSGPMGHKLHGGGGSSPHQAINRLSLPVHWPPVALDVSASDVRQGEELAAAGGYDSTTAGSPPPGLGGSRLLSPTALACADLPVPQAMSLARNTAPGPFPASHHHTTAAPDAAGANKACAVSNLSAAAGKAAGVPTTAPSSPAYLPSASVLLAPPPASPSPHP</sequence>